<keyword evidence="3 7" id="KW-0064">Aspartyl protease</keyword>
<dbReference type="PANTHER" id="PTHR47966:SF2">
    <property type="entry name" value="ASPERGILLOPEPSIN-1-RELATED"/>
    <property type="match status" value="1"/>
</dbReference>
<protein>
    <recommendedName>
        <fullName evidence="9">Peptidase A1 domain-containing protein</fullName>
    </recommendedName>
</protein>
<dbReference type="PROSITE" id="PS51767">
    <property type="entry name" value="PEPTIDASE_A1"/>
    <property type="match status" value="1"/>
</dbReference>
<dbReference type="CDD" id="cd06097">
    <property type="entry name" value="Aspergillopepsin_like"/>
    <property type="match status" value="1"/>
</dbReference>
<evidence type="ECO:0000256" key="3">
    <source>
        <dbReference type="ARBA" id="ARBA00022750"/>
    </source>
</evidence>
<dbReference type="PROSITE" id="PS00141">
    <property type="entry name" value="ASP_PROTEASE"/>
    <property type="match status" value="2"/>
</dbReference>
<keyword evidence="11" id="KW-1185">Reference proteome</keyword>
<dbReference type="FunFam" id="2.40.70.10:FF:000024">
    <property type="entry name" value="Endothiapepsin"/>
    <property type="match status" value="1"/>
</dbReference>
<feature type="domain" description="Peptidase A1" evidence="9">
    <location>
        <begin position="86"/>
        <end position="396"/>
    </location>
</feature>
<evidence type="ECO:0000256" key="1">
    <source>
        <dbReference type="ARBA" id="ARBA00007447"/>
    </source>
</evidence>
<dbReference type="InterPro" id="IPR034163">
    <property type="entry name" value="Aspergillopepsin-like_cat_dom"/>
</dbReference>
<keyword evidence="4 7" id="KW-0378">Hydrolase</keyword>
<comment type="caution">
    <text evidence="10">The sequence shown here is derived from an EMBL/GenBank/DDBJ whole genome shotgun (WGS) entry which is preliminary data.</text>
</comment>
<dbReference type="GO" id="GO:0004190">
    <property type="term" value="F:aspartic-type endopeptidase activity"/>
    <property type="evidence" value="ECO:0007669"/>
    <property type="project" value="UniProtKB-KW"/>
</dbReference>
<feature type="chain" id="PRO_5041288304" description="Peptidase A1 domain-containing protein" evidence="8">
    <location>
        <begin position="20"/>
        <end position="400"/>
    </location>
</feature>
<dbReference type="Proteomes" id="UP001172673">
    <property type="component" value="Unassembled WGS sequence"/>
</dbReference>
<keyword evidence="6" id="KW-1015">Disulfide bond</keyword>
<evidence type="ECO:0000256" key="7">
    <source>
        <dbReference type="RuleBase" id="RU000454"/>
    </source>
</evidence>
<reference evidence="10" key="1">
    <citation type="submission" date="2022-10" db="EMBL/GenBank/DDBJ databases">
        <title>Culturing micro-colonial fungi from biological soil crusts in the Mojave desert and describing Neophaeococcomyces mojavensis, and introducing the new genera and species Taxawa tesnikishii.</title>
        <authorList>
            <person name="Kurbessoian T."/>
            <person name="Stajich J.E."/>
        </authorList>
    </citation>
    <scope>NUCLEOTIDE SEQUENCE</scope>
    <source>
        <strain evidence="10">TK_41</strain>
    </source>
</reference>
<keyword evidence="2 7" id="KW-0645">Protease</keyword>
<comment type="similarity">
    <text evidence="1 7">Belongs to the peptidase A1 family.</text>
</comment>
<evidence type="ECO:0000256" key="8">
    <source>
        <dbReference type="SAM" id="SignalP"/>
    </source>
</evidence>
<accession>A0AA38X403</accession>
<dbReference type="EMBL" id="JAPDRK010000014">
    <property type="protein sequence ID" value="KAJ9606396.1"/>
    <property type="molecule type" value="Genomic_DNA"/>
</dbReference>
<evidence type="ECO:0000259" key="9">
    <source>
        <dbReference type="PROSITE" id="PS51767"/>
    </source>
</evidence>
<dbReference type="FunFam" id="2.40.70.10:FF:000026">
    <property type="entry name" value="Endothiapepsin"/>
    <property type="match status" value="1"/>
</dbReference>
<dbReference type="Gene3D" id="2.40.70.10">
    <property type="entry name" value="Acid Proteases"/>
    <property type="match status" value="2"/>
</dbReference>
<dbReference type="GO" id="GO:0006508">
    <property type="term" value="P:proteolysis"/>
    <property type="evidence" value="ECO:0007669"/>
    <property type="project" value="UniProtKB-KW"/>
</dbReference>
<feature type="active site" evidence="5">
    <location>
        <position position="288"/>
    </location>
</feature>
<feature type="active site" evidence="5">
    <location>
        <position position="102"/>
    </location>
</feature>
<dbReference type="InterPro" id="IPR033121">
    <property type="entry name" value="PEPTIDASE_A1"/>
</dbReference>
<feature type="disulfide bond" evidence="6">
    <location>
        <begin position="324"/>
        <end position="359"/>
    </location>
</feature>
<feature type="signal peptide" evidence="8">
    <location>
        <begin position="1"/>
        <end position="19"/>
    </location>
</feature>
<evidence type="ECO:0000256" key="4">
    <source>
        <dbReference type="ARBA" id="ARBA00022801"/>
    </source>
</evidence>
<dbReference type="InterPro" id="IPR001969">
    <property type="entry name" value="Aspartic_peptidase_AS"/>
</dbReference>
<evidence type="ECO:0000256" key="6">
    <source>
        <dbReference type="PIRSR" id="PIRSR601461-2"/>
    </source>
</evidence>
<sequence>MLSLTILLAASALTGTAVAKPIPVPQAVAPRKGFTLAESIPKPYQAGPVALQKTYLKYNVAVPDDVKAAAEDGSVTATPEQYDAEYLCPVTIGGQTLNLDFDTGSSDLWVFSSELSSSSQSGHSIYNPAKSTTSKKLTGSTWSISYGDGSSASGDVYTDTVNVGGTTVTGQAIELAKTISAQFQQDENNDGLLGLAFSSINTVKPKQQTTFFDTAINEGVLESNVFTVDLKKGAPGTYDFGFIDDSKHTGDITYTPIDNSQGFWEFTGTGYQVGDGEFQSTSIDAIADTGTTLLLLDDDIVAAYYAEVSGAKNDNTQGGYTFPCSADLPDFAVGISDSNFVIPGSFINFAPVSASSSTCFGGIQSNQGIGLSIYGDIFLKTVFAVFDNDNLQFGVAPKDL</sequence>
<dbReference type="AlphaFoldDB" id="A0AA38X403"/>
<evidence type="ECO:0000313" key="11">
    <source>
        <dbReference type="Proteomes" id="UP001172673"/>
    </source>
</evidence>
<organism evidence="10 11">
    <name type="scientific">Cladophialophora chaetospira</name>
    <dbReference type="NCBI Taxonomy" id="386627"/>
    <lineage>
        <taxon>Eukaryota</taxon>
        <taxon>Fungi</taxon>
        <taxon>Dikarya</taxon>
        <taxon>Ascomycota</taxon>
        <taxon>Pezizomycotina</taxon>
        <taxon>Eurotiomycetes</taxon>
        <taxon>Chaetothyriomycetidae</taxon>
        <taxon>Chaetothyriales</taxon>
        <taxon>Herpotrichiellaceae</taxon>
        <taxon>Cladophialophora</taxon>
    </lineage>
</organism>
<proteinExistence type="inferred from homology"/>
<keyword evidence="8" id="KW-0732">Signal</keyword>
<gene>
    <name evidence="10" type="ORF">H2200_009357</name>
</gene>
<dbReference type="InterPro" id="IPR001461">
    <property type="entry name" value="Aspartic_peptidase_A1"/>
</dbReference>
<evidence type="ECO:0000256" key="5">
    <source>
        <dbReference type="PIRSR" id="PIRSR601461-1"/>
    </source>
</evidence>
<dbReference type="Pfam" id="PF00026">
    <property type="entry name" value="Asp"/>
    <property type="match status" value="1"/>
</dbReference>
<name>A0AA38X403_9EURO</name>
<dbReference type="SUPFAM" id="SSF50630">
    <property type="entry name" value="Acid proteases"/>
    <property type="match status" value="1"/>
</dbReference>
<evidence type="ECO:0000256" key="2">
    <source>
        <dbReference type="ARBA" id="ARBA00022670"/>
    </source>
</evidence>
<dbReference type="InterPro" id="IPR021109">
    <property type="entry name" value="Peptidase_aspartic_dom_sf"/>
</dbReference>
<dbReference type="PANTHER" id="PTHR47966">
    <property type="entry name" value="BETA-SITE APP-CLEAVING ENZYME, ISOFORM A-RELATED"/>
    <property type="match status" value="1"/>
</dbReference>
<dbReference type="PRINTS" id="PR00792">
    <property type="entry name" value="PEPSIN"/>
</dbReference>
<evidence type="ECO:0000313" key="10">
    <source>
        <dbReference type="EMBL" id="KAJ9606396.1"/>
    </source>
</evidence>